<dbReference type="SMART" id="SM00342">
    <property type="entry name" value="HTH_ARAC"/>
    <property type="match status" value="1"/>
</dbReference>
<dbReference type="PANTHER" id="PTHR46796:SF13">
    <property type="entry name" value="HTH-TYPE TRANSCRIPTIONAL ACTIVATOR RHAS"/>
    <property type="match status" value="1"/>
</dbReference>
<protein>
    <submittedName>
        <fullName evidence="5">Helix-turn-helix domain-containing protein</fullName>
    </submittedName>
</protein>
<dbReference type="Proteomes" id="UP001597641">
    <property type="component" value="Unassembled WGS sequence"/>
</dbReference>
<feature type="domain" description="HTH araC/xylS-type" evidence="4">
    <location>
        <begin position="159"/>
        <end position="260"/>
    </location>
</feature>
<evidence type="ECO:0000259" key="4">
    <source>
        <dbReference type="PROSITE" id="PS01124"/>
    </source>
</evidence>
<evidence type="ECO:0000313" key="5">
    <source>
        <dbReference type="EMBL" id="MFD3003046.1"/>
    </source>
</evidence>
<dbReference type="PROSITE" id="PS01124">
    <property type="entry name" value="HTH_ARAC_FAMILY_2"/>
    <property type="match status" value="1"/>
</dbReference>
<keyword evidence="1" id="KW-0805">Transcription regulation</keyword>
<dbReference type="PANTHER" id="PTHR46796">
    <property type="entry name" value="HTH-TYPE TRANSCRIPTIONAL ACTIVATOR RHAS-RELATED"/>
    <property type="match status" value="1"/>
</dbReference>
<dbReference type="RefSeq" id="WP_377489647.1">
    <property type="nucleotide sequence ID" value="NZ_JBHUOX010000023.1"/>
</dbReference>
<name>A0ABW6BZR0_9BACT</name>
<keyword evidence="2" id="KW-0238">DNA-binding</keyword>
<keyword evidence="3" id="KW-0804">Transcription</keyword>
<reference evidence="6" key="1">
    <citation type="journal article" date="2019" name="Int. J. Syst. Evol. Microbiol.">
        <title>The Global Catalogue of Microorganisms (GCM) 10K type strain sequencing project: providing services to taxonomists for standard genome sequencing and annotation.</title>
        <authorList>
            <consortium name="The Broad Institute Genomics Platform"/>
            <consortium name="The Broad Institute Genome Sequencing Center for Infectious Disease"/>
            <person name="Wu L."/>
            <person name="Ma J."/>
        </authorList>
    </citation>
    <scope>NUCLEOTIDE SEQUENCE [LARGE SCALE GENOMIC DNA]</scope>
    <source>
        <strain evidence="6">KCTC 23984</strain>
    </source>
</reference>
<keyword evidence="6" id="KW-1185">Reference proteome</keyword>
<evidence type="ECO:0000256" key="1">
    <source>
        <dbReference type="ARBA" id="ARBA00023015"/>
    </source>
</evidence>
<dbReference type="InterPro" id="IPR050204">
    <property type="entry name" value="AraC_XylS_family_regulators"/>
</dbReference>
<sequence>MILQAFPAPSDLSPFVSGYLYGHSNFKDSQLLPTIPRGVPALMIIMNEDNEEHIQYFQLKKSSPLKKGVYLCGQATQTWWIKLNTCQAYMVVLKPAALQQVMGESGAVFNDSFLRLDDLLPACKFLPEQLNAEKSQMGQLSVLDKYLRRLFRDQSLRLNEVDVAVHSIILTQGQVKVRELATQERVSVRTLNRKFTEQVGLSPKQYARIVRFRAIINYLISSPGASWLDVTYKFGFHDQAHFIKDFQLFTCLTPNQYFAIDQSFDGQFVQAISKL</sequence>
<evidence type="ECO:0000256" key="3">
    <source>
        <dbReference type="ARBA" id="ARBA00023163"/>
    </source>
</evidence>
<evidence type="ECO:0000313" key="6">
    <source>
        <dbReference type="Proteomes" id="UP001597641"/>
    </source>
</evidence>
<dbReference type="Pfam" id="PF12833">
    <property type="entry name" value="HTH_18"/>
    <property type="match status" value="1"/>
</dbReference>
<comment type="caution">
    <text evidence="5">The sequence shown here is derived from an EMBL/GenBank/DDBJ whole genome shotgun (WGS) entry which is preliminary data.</text>
</comment>
<dbReference type="EMBL" id="JBHUOX010000023">
    <property type="protein sequence ID" value="MFD3003046.1"/>
    <property type="molecule type" value="Genomic_DNA"/>
</dbReference>
<gene>
    <name evidence="5" type="ORF">ACFS7Z_21960</name>
</gene>
<dbReference type="InterPro" id="IPR018060">
    <property type="entry name" value="HTH_AraC"/>
</dbReference>
<proteinExistence type="predicted"/>
<dbReference type="Gene3D" id="1.10.10.60">
    <property type="entry name" value="Homeodomain-like"/>
    <property type="match status" value="1"/>
</dbReference>
<accession>A0ABW6BZR0</accession>
<dbReference type="InterPro" id="IPR046532">
    <property type="entry name" value="DUF6597"/>
</dbReference>
<organism evidence="5 6">
    <name type="scientific">Pontibacter toksunensis</name>
    <dbReference type="NCBI Taxonomy" id="1332631"/>
    <lineage>
        <taxon>Bacteria</taxon>
        <taxon>Pseudomonadati</taxon>
        <taxon>Bacteroidota</taxon>
        <taxon>Cytophagia</taxon>
        <taxon>Cytophagales</taxon>
        <taxon>Hymenobacteraceae</taxon>
        <taxon>Pontibacter</taxon>
    </lineage>
</organism>
<evidence type="ECO:0000256" key="2">
    <source>
        <dbReference type="ARBA" id="ARBA00023125"/>
    </source>
</evidence>
<dbReference type="Pfam" id="PF20240">
    <property type="entry name" value="DUF6597"/>
    <property type="match status" value="1"/>
</dbReference>